<dbReference type="SUPFAM" id="SSF52833">
    <property type="entry name" value="Thioredoxin-like"/>
    <property type="match status" value="1"/>
</dbReference>
<dbReference type="PROSITE" id="PS51354">
    <property type="entry name" value="GLUTAREDOXIN_2"/>
    <property type="match status" value="1"/>
</dbReference>
<dbReference type="InterPro" id="IPR036249">
    <property type="entry name" value="Thioredoxin-like_sf"/>
</dbReference>
<reference evidence="2 3" key="1">
    <citation type="submission" date="2017-06" db="EMBL/GenBank/DDBJ databases">
        <authorList>
            <consortium name="Pathogen Informatics"/>
        </authorList>
    </citation>
    <scope>NUCLEOTIDE SEQUENCE [LARGE SCALE GENOMIC DNA]</scope>
    <source>
        <strain evidence="2 3">NCTC11291</strain>
    </source>
</reference>
<dbReference type="InterPro" id="IPR013766">
    <property type="entry name" value="Thioredoxin_domain"/>
</dbReference>
<dbReference type="OrthoDB" id="9792987at2"/>
<feature type="domain" description="Thioredoxin" evidence="1">
    <location>
        <begin position="1"/>
        <end position="111"/>
    </location>
</feature>
<dbReference type="CDD" id="cd02947">
    <property type="entry name" value="TRX_family"/>
    <property type="match status" value="1"/>
</dbReference>
<dbReference type="Gene3D" id="3.40.30.10">
    <property type="entry name" value="Glutaredoxin"/>
    <property type="match status" value="1"/>
</dbReference>
<evidence type="ECO:0000259" key="1">
    <source>
        <dbReference type="PROSITE" id="PS51352"/>
    </source>
</evidence>
<dbReference type="PROSITE" id="PS51352">
    <property type="entry name" value="THIOREDOXIN_2"/>
    <property type="match status" value="1"/>
</dbReference>
<dbReference type="InterPro" id="IPR046698">
    <property type="entry name" value="PedC-like"/>
</dbReference>
<dbReference type="Proteomes" id="UP000215144">
    <property type="component" value="Chromosome 1"/>
</dbReference>
<proteinExistence type="predicted"/>
<dbReference type="EMBL" id="LT906454">
    <property type="protein sequence ID" value="SNV46072.1"/>
    <property type="molecule type" value="Genomic_DNA"/>
</dbReference>
<organism evidence="2 3">
    <name type="scientific">Streptococcus acidominimus</name>
    <dbReference type="NCBI Taxonomy" id="1326"/>
    <lineage>
        <taxon>Bacteria</taxon>
        <taxon>Bacillati</taxon>
        <taxon>Bacillota</taxon>
        <taxon>Bacilli</taxon>
        <taxon>Lactobacillales</taxon>
        <taxon>Streptococcaceae</taxon>
        <taxon>Streptococcus</taxon>
    </lineage>
</organism>
<evidence type="ECO:0000313" key="2">
    <source>
        <dbReference type="EMBL" id="SNV46072.1"/>
    </source>
</evidence>
<sequence length="111" mass="12265">MSEFASAFNLISAVAAEDAIQNQDKVILFVGRPTCPYCQRFEPKLTNVAKANHLLVDYLHSEDFSQIEAIQAFRDKYGIKTVPGLLVAENGQVRVICDSSLSEEAILDFIG</sequence>
<dbReference type="AlphaFoldDB" id="A0A239XI28"/>
<name>A0A239XI28_STRAI</name>
<evidence type="ECO:0000313" key="3">
    <source>
        <dbReference type="Proteomes" id="UP000215144"/>
    </source>
</evidence>
<dbReference type="RefSeq" id="WP_095123524.1">
    <property type="nucleotide sequence ID" value="NZ_LT906454.1"/>
</dbReference>
<dbReference type="KEGG" id="saco:SAME_02126"/>
<accession>A0A239XI28</accession>
<dbReference type="Pfam" id="PF20207">
    <property type="entry name" value="DUF6568"/>
    <property type="match status" value="1"/>
</dbReference>
<protein>
    <submittedName>
        <fullName evidence="2">Thioredoxin domain containing protein</fullName>
    </submittedName>
</protein>
<gene>
    <name evidence="2" type="ORF">SAMEA4504048_02126</name>
</gene>